<gene>
    <name evidence="1" type="ORF">H8B09_23725</name>
</gene>
<organism evidence="1 2">
    <name type="scientific">Paenibacillus terricola</name>
    <dbReference type="NCBI Taxonomy" id="2763503"/>
    <lineage>
        <taxon>Bacteria</taxon>
        <taxon>Bacillati</taxon>
        <taxon>Bacillota</taxon>
        <taxon>Bacilli</taxon>
        <taxon>Bacillales</taxon>
        <taxon>Paenibacillaceae</taxon>
        <taxon>Paenibacillus</taxon>
    </lineage>
</organism>
<dbReference type="InterPro" id="IPR008979">
    <property type="entry name" value="Galactose-bd-like_sf"/>
</dbReference>
<dbReference type="PANTHER" id="PTHR36848:SF2">
    <property type="entry name" value="SECRETED PROTEIN"/>
    <property type="match status" value="1"/>
</dbReference>
<protein>
    <recommendedName>
        <fullName evidence="3">Alpha-L-rhamnosidase</fullName>
    </recommendedName>
</protein>
<accession>A0ABR8N0R8</accession>
<dbReference type="RefSeq" id="WP_191206070.1">
    <property type="nucleotide sequence ID" value="NZ_JACXZA010000006.1"/>
</dbReference>
<reference evidence="1 2" key="1">
    <citation type="submission" date="2020-09" db="EMBL/GenBank/DDBJ databases">
        <title>Paenibacillus sp. strain PR3 16S rRNA gene Genome sequencing and assembly.</title>
        <authorList>
            <person name="Kim J."/>
        </authorList>
    </citation>
    <scope>NUCLEOTIDE SEQUENCE [LARGE SCALE GENOMIC DNA]</scope>
    <source>
        <strain evidence="1 2">PR3</strain>
    </source>
</reference>
<sequence length="831" mass="93824">MSAFETLKQQFIAPAAEFSPIPFWFWNDELTRDELLRQLHDFHSKGVDGFVIHPRMGLSPKIPYLSDAYMDLVEAVVAEAASLGMSVILYDEGMYPSGSACGLVVKHNPDYASRGLLLQEIPCGDGQGIVRLPIKLALEETLVSVQAVKKRSESEIEEIHPITLDPEQNVISFTPPDEGEWSILIFIDTPSEGTIRGVHEGQDDGEPDAPLAADLLNPDAVQTFISLTHERYYARLNRYFGTTIFAMFTDEPDLLGRSHKKGLKPWTRDFMNDLHAQGIQEKDLTALWFETGDRTERIRSIYENVVRDRMTRTYYKPLSDWCEAHGIGLTGHPAASDDIGLLEHFHIPGQDVVWRYIAPENDKGITGVHSTMGKCSSDAARHRGRRRNLNESFGVCGSEGGWTLTADNMKWYLDWLFVRGVNLISPHAFYYSIRGERRDERPPDVGPNNIWWSEYNRISSYIKRMSWLMTDSKNGAEVAVLAGASYLPWRIVRPLYERQIEFNYLEESLLNNMCRFTDGTIEIADYRYKAIVIEDGNRLEPSSWQQLERFAKQGGYIVELCEDGHAFTPNIGQMRIGIVEEISELLVSQLGSEVAIEPALSTIRISRVTKNDIHFYVVVNEGETPYEGVIRTRYGGLTEVWNPWTGVNERVNGERAADGQFAAVRVERRECLIITVDPQGSFNGSLGSGWTSTMEVQAITDLSTSWHVIDGPWTGERSELTSWTGWPGMEHFSGTVTYVKEFELDEYDALATKYTLDLGEAHELVRLEVNDQEIGTQMWKPYVFELEKVLKPGVNQLRVSVTNSLANSYDGKSLPSGLIGPVRLIALGEHN</sequence>
<keyword evidence="2" id="KW-1185">Reference proteome</keyword>
<dbReference type="PANTHER" id="PTHR36848">
    <property type="entry name" value="DNA-BINDING PROTEIN (PUTATIVE SECRETED PROTEIN)-RELATED"/>
    <property type="match status" value="1"/>
</dbReference>
<evidence type="ECO:0008006" key="3">
    <source>
        <dbReference type="Google" id="ProtNLM"/>
    </source>
</evidence>
<dbReference type="InterPro" id="IPR053161">
    <property type="entry name" value="Ulvan_degrading_GH"/>
</dbReference>
<dbReference type="EMBL" id="JACXZA010000006">
    <property type="protein sequence ID" value="MBD3921793.1"/>
    <property type="molecule type" value="Genomic_DNA"/>
</dbReference>
<dbReference type="NCBIfam" id="NF045579">
    <property type="entry name" value="rhamnoside_JR"/>
    <property type="match status" value="1"/>
</dbReference>
<dbReference type="Proteomes" id="UP000609346">
    <property type="component" value="Unassembled WGS sequence"/>
</dbReference>
<evidence type="ECO:0000313" key="1">
    <source>
        <dbReference type="EMBL" id="MBD3921793.1"/>
    </source>
</evidence>
<dbReference type="Gene3D" id="2.60.120.260">
    <property type="entry name" value="Galactose-binding domain-like"/>
    <property type="match status" value="1"/>
</dbReference>
<dbReference type="SUPFAM" id="SSF49785">
    <property type="entry name" value="Galactose-binding domain-like"/>
    <property type="match status" value="1"/>
</dbReference>
<comment type="caution">
    <text evidence="1">The sequence shown here is derived from an EMBL/GenBank/DDBJ whole genome shotgun (WGS) entry which is preliminary data.</text>
</comment>
<proteinExistence type="predicted"/>
<evidence type="ECO:0000313" key="2">
    <source>
        <dbReference type="Proteomes" id="UP000609346"/>
    </source>
</evidence>
<name>A0ABR8N0R8_9BACL</name>